<accession>A0ABQ8JVW6</accession>
<name>A0ABQ8JVW6_DERPT</name>
<organism evidence="1 2">
    <name type="scientific">Dermatophagoides pteronyssinus</name>
    <name type="common">European house dust mite</name>
    <dbReference type="NCBI Taxonomy" id="6956"/>
    <lineage>
        <taxon>Eukaryota</taxon>
        <taxon>Metazoa</taxon>
        <taxon>Ecdysozoa</taxon>
        <taxon>Arthropoda</taxon>
        <taxon>Chelicerata</taxon>
        <taxon>Arachnida</taxon>
        <taxon>Acari</taxon>
        <taxon>Acariformes</taxon>
        <taxon>Sarcoptiformes</taxon>
        <taxon>Astigmata</taxon>
        <taxon>Psoroptidia</taxon>
        <taxon>Analgoidea</taxon>
        <taxon>Pyroglyphidae</taxon>
        <taxon>Dermatophagoidinae</taxon>
        <taxon>Dermatophagoides</taxon>
    </lineage>
</organism>
<reference evidence="1 2" key="2">
    <citation type="journal article" date="2022" name="Mol. Biol. Evol.">
        <title>Comparative Genomics Reveals Insights into the Divergent Evolution of Astigmatic Mites and Household Pest Adaptations.</title>
        <authorList>
            <person name="Xiong Q."/>
            <person name="Wan A.T."/>
            <person name="Liu X."/>
            <person name="Fung C.S."/>
            <person name="Xiao X."/>
            <person name="Malainual N."/>
            <person name="Hou J."/>
            <person name="Wang L."/>
            <person name="Wang M."/>
            <person name="Yang K.Y."/>
            <person name="Cui Y."/>
            <person name="Leung E.L."/>
            <person name="Nong W."/>
            <person name="Shin S.K."/>
            <person name="Au S.W."/>
            <person name="Jeong K.Y."/>
            <person name="Chew F.T."/>
            <person name="Hui J.H."/>
            <person name="Leung T.F."/>
            <person name="Tungtrongchitr A."/>
            <person name="Zhong N."/>
            <person name="Liu Z."/>
            <person name="Tsui S.K."/>
        </authorList>
    </citation>
    <scope>NUCLEOTIDE SEQUENCE [LARGE SCALE GENOMIC DNA]</scope>
    <source>
        <strain evidence="1">Derp</strain>
    </source>
</reference>
<proteinExistence type="predicted"/>
<protein>
    <submittedName>
        <fullName evidence="1">Uncharacterized protein</fullName>
    </submittedName>
</protein>
<comment type="caution">
    <text evidence="1">The sequence shown here is derived from an EMBL/GenBank/DDBJ whole genome shotgun (WGS) entry which is preliminary data.</text>
</comment>
<dbReference type="EMBL" id="NJHN03000008">
    <property type="protein sequence ID" value="KAH9426751.1"/>
    <property type="molecule type" value="Genomic_DNA"/>
</dbReference>
<evidence type="ECO:0000313" key="1">
    <source>
        <dbReference type="EMBL" id="KAH9426751.1"/>
    </source>
</evidence>
<reference evidence="1 2" key="1">
    <citation type="journal article" date="2018" name="J. Allergy Clin. Immunol.">
        <title>High-quality assembly of Dermatophagoides pteronyssinus genome and transcriptome reveals a wide range of novel allergens.</title>
        <authorList>
            <person name="Liu X.Y."/>
            <person name="Yang K.Y."/>
            <person name="Wang M.Q."/>
            <person name="Kwok J.S."/>
            <person name="Zeng X."/>
            <person name="Yang Z."/>
            <person name="Xiao X.J."/>
            <person name="Lau C.P."/>
            <person name="Li Y."/>
            <person name="Huang Z.M."/>
            <person name="Ba J.G."/>
            <person name="Yim A.K."/>
            <person name="Ouyang C.Y."/>
            <person name="Ngai S.M."/>
            <person name="Chan T.F."/>
            <person name="Leung E.L."/>
            <person name="Liu L."/>
            <person name="Liu Z.G."/>
            <person name="Tsui S.K."/>
        </authorList>
    </citation>
    <scope>NUCLEOTIDE SEQUENCE [LARGE SCALE GENOMIC DNA]</scope>
    <source>
        <strain evidence="1">Derp</strain>
    </source>
</reference>
<dbReference type="Proteomes" id="UP000887458">
    <property type="component" value="Unassembled WGS sequence"/>
</dbReference>
<sequence>MEKKGPAKKDTAIDPLQCERKHCRMYRIKIKGKSDLLDVIGLWLMTCYNKVPYYHCKNDQSQLKQTKQNKNNRKKYIIDHHRYFMDIILIK</sequence>
<evidence type="ECO:0000313" key="2">
    <source>
        <dbReference type="Proteomes" id="UP000887458"/>
    </source>
</evidence>
<gene>
    <name evidence="1" type="ORF">DERP_002851</name>
</gene>
<keyword evidence="2" id="KW-1185">Reference proteome</keyword>